<feature type="domain" description="NAD-dependent epimerase/dehydratase" evidence="3">
    <location>
        <begin position="47"/>
        <end position="243"/>
    </location>
</feature>
<protein>
    <submittedName>
        <fullName evidence="4">NAD-dependent epimerase/dehydratase</fullName>
    </submittedName>
</protein>
<dbReference type="InterPro" id="IPR036291">
    <property type="entry name" value="NAD(P)-bd_dom_sf"/>
</dbReference>
<dbReference type="Proteomes" id="UP000037510">
    <property type="component" value="Unassembled WGS sequence"/>
</dbReference>
<proteinExistence type="predicted"/>
<comment type="caution">
    <text evidence="4">The sequence shown here is derived from an EMBL/GenBank/DDBJ whole genome shotgun (WGS) entry which is preliminary data.</text>
</comment>
<dbReference type="AlphaFoldDB" id="A0A0L7L4Y4"/>
<reference evidence="4 5" key="1">
    <citation type="journal article" date="2015" name="Genome Biol. Evol.">
        <title>The genome of winter moth (Operophtera brumata) provides a genomic perspective on sexual dimorphism and phenology.</title>
        <authorList>
            <person name="Derks M.F."/>
            <person name="Smit S."/>
            <person name="Salis L."/>
            <person name="Schijlen E."/>
            <person name="Bossers A."/>
            <person name="Mateman C."/>
            <person name="Pijl A.S."/>
            <person name="de Ridder D."/>
            <person name="Groenen M.A."/>
            <person name="Visser M.E."/>
            <person name="Megens H.J."/>
        </authorList>
    </citation>
    <scope>NUCLEOTIDE SEQUENCE [LARGE SCALE GENOMIC DNA]</scope>
    <source>
        <strain evidence="4">WM2013NL</strain>
        <tissue evidence="4">Head and thorax</tissue>
    </source>
</reference>
<keyword evidence="1" id="KW-0521">NADP</keyword>
<evidence type="ECO:0000313" key="4">
    <source>
        <dbReference type="EMBL" id="KOB70475.1"/>
    </source>
</evidence>
<accession>A0A0L7L4Y4</accession>
<evidence type="ECO:0000313" key="5">
    <source>
        <dbReference type="Proteomes" id="UP000037510"/>
    </source>
</evidence>
<evidence type="ECO:0000256" key="2">
    <source>
        <dbReference type="ARBA" id="ARBA00023277"/>
    </source>
</evidence>
<dbReference type="Gene3D" id="3.40.50.720">
    <property type="entry name" value="NAD(P)-binding Rossmann-like Domain"/>
    <property type="match status" value="1"/>
</dbReference>
<dbReference type="Pfam" id="PF01370">
    <property type="entry name" value="Epimerase"/>
    <property type="match status" value="1"/>
</dbReference>
<dbReference type="GO" id="GO:0016491">
    <property type="term" value="F:oxidoreductase activity"/>
    <property type="evidence" value="ECO:0007669"/>
    <property type="project" value="InterPro"/>
</dbReference>
<gene>
    <name evidence="4" type="ORF">OBRU01_15257</name>
</gene>
<dbReference type="NCBIfam" id="NF043036">
    <property type="entry name" value="ErythonDh"/>
    <property type="match status" value="1"/>
</dbReference>
<evidence type="ECO:0000256" key="1">
    <source>
        <dbReference type="ARBA" id="ARBA00022857"/>
    </source>
</evidence>
<dbReference type="CDD" id="cd05238">
    <property type="entry name" value="Gne_like_SDR_e"/>
    <property type="match status" value="1"/>
</dbReference>
<dbReference type="InterPro" id="IPR020904">
    <property type="entry name" value="Sc_DH/Rdtase_CS"/>
</dbReference>
<dbReference type="InterPro" id="IPR001509">
    <property type="entry name" value="Epimerase_deHydtase"/>
</dbReference>
<dbReference type="SUPFAM" id="SSF51735">
    <property type="entry name" value="NAD(P)-binding Rossmann-fold domains"/>
    <property type="match status" value="1"/>
</dbReference>
<dbReference type="InterPro" id="IPR050005">
    <property type="entry name" value="DenD"/>
</dbReference>
<organism evidence="4 5">
    <name type="scientific">Operophtera brumata</name>
    <name type="common">Winter moth</name>
    <name type="synonym">Phalaena brumata</name>
    <dbReference type="NCBI Taxonomy" id="104452"/>
    <lineage>
        <taxon>Eukaryota</taxon>
        <taxon>Metazoa</taxon>
        <taxon>Ecdysozoa</taxon>
        <taxon>Arthropoda</taxon>
        <taxon>Hexapoda</taxon>
        <taxon>Insecta</taxon>
        <taxon>Pterygota</taxon>
        <taxon>Neoptera</taxon>
        <taxon>Endopterygota</taxon>
        <taxon>Lepidoptera</taxon>
        <taxon>Glossata</taxon>
        <taxon>Ditrysia</taxon>
        <taxon>Geometroidea</taxon>
        <taxon>Geometridae</taxon>
        <taxon>Larentiinae</taxon>
        <taxon>Operophtera</taxon>
    </lineage>
</organism>
<dbReference type="Gene3D" id="3.90.25.10">
    <property type="entry name" value="UDP-galactose 4-epimerase, domain 1"/>
    <property type="match status" value="1"/>
</dbReference>
<dbReference type="PROSITE" id="PS00061">
    <property type="entry name" value="ADH_SHORT"/>
    <property type="match status" value="1"/>
</dbReference>
<dbReference type="PANTHER" id="PTHR43103">
    <property type="entry name" value="NUCLEOSIDE-DIPHOSPHATE-SUGAR EPIMERASE"/>
    <property type="match status" value="1"/>
</dbReference>
<dbReference type="STRING" id="104452.A0A0L7L4Y4"/>
<keyword evidence="5" id="KW-1185">Reference proteome</keyword>
<dbReference type="PANTHER" id="PTHR43103:SF3">
    <property type="entry name" value="ADP-L-GLYCERO-D-MANNO-HEPTOSE-6-EPIMERASE"/>
    <property type="match status" value="1"/>
</dbReference>
<dbReference type="EMBL" id="JTDY01002925">
    <property type="protein sequence ID" value="KOB70475.1"/>
    <property type="molecule type" value="Genomic_DNA"/>
</dbReference>
<evidence type="ECO:0000259" key="3">
    <source>
        <dbReference type="Pfam" id="PF01370"/>
    </source>
</evidence>
<keyword evidence="2" id="KW-0119">Carbohydrate metabolism</keyword>
<sequence length="361" mass="38055">MSSIISCDIIDTITSPTNTVAAASLIRTSANNILPFTSRRLSFNMKIVVTGAAGFLGSRLADELLSASSPLCPSELLLVDSLAPAPRADPRVRTLALDLSASGAAESLVAADTAALFHLAAVVSGQAEEDFDLGLRVNFDATRALLEAARRRAPGLVFVFVSTCGVYGGELPPVVDERTAPAPETSYGMAKAAAELLVADYSRRGFVDGRSVRLPTVTVRGGAPNAAVTSFASGVVREPLRGLRSSLPVPAERELWVTAPGTVVRNLVRTAQVPGAALGGRRVLNLPGLRVSVRDMVAALRALAGEAVAARVVYEPNETIDRMVATFPIQFDNSMALRLGFEVNASFTDIVKEYINEIGNH</sequence>
<name>A0A0L7L4Y4_OPEBR</name>